<feature type="domain" description="PDZ" evidence="11">
    <location>
        <begin position="423"/>
        <end position="501"/>
    </location>
</feature>
<feature type="active site" description="Charge relay system" evidence="7">
    <location>
        <position position="243"/>
    </location>
</feature>
<feature type="region of interest" description="Disordered" evidence="9">
    <location>
        <begin position="66"/>
        <end position="128"/>
    </location>
</feature>
<dbReference type="eggNOG" id="COG0265">
    <property type="taxonomic scope" value="Bacteria"/>
</dbReference>
<evidence type="ECO:0000256" key="10">
    <source>
        <dbReference type="SAM" id="SignalP"/>
    </source>
</evidence>
<keyword evidence="4" id="KW-0677">Repeat</keyword>
<evidence type="ECO:0000256" key="6">
    <source>
        <dbReference type="ARBA" id="ARBA00022825"/>
    </source>
</evidence>
<organism evidence="12 13">
    <name type="scientific">Nitrospira defluvii</name>
    <dbReference type="NCBI Taxonomy" id="330214"/>
    <lineage>
        <taxon>Bacteria</taxon>
        <taxon>Pseudomonadati</taxon>
        <taxon>Nitrospirota</taxon>
        <taxon>Nitrospiria</taxon>
        <taxon>Nitrospirales</taxon>
        <taxon>Nitrospiraceae</taxon>
        <taxon>Nitrospira</taxon>
    </lineage>
</organism>
<dbReference type="HOGENOM" id="CLU_020120_1_1_0"/>
<feature type="signal peptide" evidence="10">
    <location>
        <begin position="1"/>
        <end position="37"/>
    </location>
</feature>
<feature type="binding site" evidence="8">
    <location>
        <position position="169"/>
    </location>
    <ligand>
        <name>substrate</name>
    </ligand>
</feature>
<dbReference type="PROSITE" id="PS50106">
    <property type="entry name" value="PDZ"/>
    <property type="match status" value="2"/>
</dbReference>
<feature type="region of interest" description="Disordered" evidence="9">
    <location>
        <begin position="394"/>
        <end position="414"/>
    </location>
</feature>
<feature type="active site" description="Charge relay system" evidence="7">
    <location>
        <position position="169"/>
    </location>
</feature>
<dbReference type="STRING" id="330214.NIDE3344"/>
<dbReference type="InterPro" id="IPR009003">
    <property type="entry name" value="Peptidase_S1_PA"/>
</dbReference>
<dbReference type="InterPro" id="IPR036034">
    <property type="entry name" value="PDZ_sf"/>
</dbReference>
<keyword evidence="13" id="KW-1185">Reference proteome</keyword>
<keyword evidence="6" id="KW-0720">Serine protease</keyword>
<accession>D8PIE4</accession>
<dbReference type="InterPro" id="IPR001940">
    <property type="entry name" value="Peptidase_S1C"/>
</dbReference>
<dbReference type="eggNOG" id="COG0750">
    <property type="taxonomic scope" value="Bacteria"/>
</dbReference>
<keyword evidence="2 12" id="KW-0645">Protease</keyword>
<dbReference type="Gene3D" id="2.40.10.120">
    <property type="match status" value="1"/>
</dbReference>
<reference evidence="12 13" key="1">
    <citation type="journal article" date="2010" name="Proc. Natl. Acad. Sci. U.S.A.">
        <title>A Nitrospira metagenome illuminates the physiology and evolution of globally important nitrite-oxidizing bacteria.</title>
        <authorList>
            <person name="Lucker S."/>
            <person name="Wagner M."/>
            <person name="Maixner F."/>
            <person name="Pelletier E."/>
            <person name="Koch H."/>
            <person name="Vacherie B."/>
            <person name="Rattei T."/>
            <person name="Sinninghe Damste J."/>
            <person name="Spieck E."/>
            <person name="Le Paslier D."/>
            <person name="Daims H."/>
        </authorList>
    </citation>
    <scope>NUCLEOTIDE SEQUENCE [LARGE SCALE GENOMIC DNA]</scope>
</reference>
<evidence type="ECO:0000256" key="1">
    <source>
        <dbReference type="ARBA" id="ARBA00010541"/>
    </source>
</evidence>
<dbReference type="GO" id="GO:0042597">
    <property type="term" value="C:periplasmic space"/>
    <property type="evidence" value="ECO:0007669"/>
    <property type="project" value="UniProtKB-SubCell"/>
</dbReference>
<evidence type="ECO:0000256" key="9">
    <source>
        <dbReference type="SAM" id="MobiDB-lite"/>
    </source>
</evidence>
<dbReference type="InterPro" id="IPR011782">
    <property type="entry name" value="Pept_S1C_Do"/>
</dbReference>
<feature type="compositionally biased region" description="Pro residues" evidence="9">
    <location>
        <begin position="80"/>
        <end position="113"/>
    </location>
</feature>
<keyword evidence="3 10" id="KW-0732">Signal</keyword>
<evidence type="ECO:0000313" key="13">
    <source>
        <dbReference type="Proteomes" id="UP000001660"/>
    </source>
</evidence>
<dbReference type="CDD" id="cd10839">
    <property type="entry name" value="cpPDZ1_DegP-like"/>
    <property type="match status" value="1"/>
</dbReference>
<dbReference type="GO" id="GO:0006508">
    <property type="term" value="P:proteolysis"/>
    <property type="evidence" value="ECO:0007669"/>
    <property type="project" value="UniProtKB-KW"/>
</dbReference>
<dbReference type="Gene3D" id="2.30.42.10">
    <property type="match status" value="2"/>
</dbReference>
<sequence>MTYRHRRRKVLSVLAGIPMIAATLLVGGMQPGSQAQAAGVPPAFAQGFSEIVKAVTPAVVNIAVTGGGEGRREGRRQLPPGGPFGGPPPGPGDEPPGMEPPGGPGGPPGPPGGGPHRPEQSAGSGVILDPNGYIVTNNHVVEGATQITVTLSDRREFPAKIIGTDPKTDLAIIKIEAKDLASMKWADYDELHVGDLVLAVGSPFGLSSTVTLGIISALGRGNVGIADYEDFIQTDAAINPGNSGGALVNMEGKLIGINTAIFSRTGGSEGIGFAIPSSIATDIVESLTKTGKVVRGWMGVAIQEITPALAKSFKLPEQRKGVLISDVNENGPSHSAGMRRGDVVIAFNGKEVQSVSQLRNLVARMGVGKDADIKILREGKEQILKVKVAERPSDEVLAKREPGPAAPQTETVKPPDNVLASLRVQMLDAAMQSQLNIPAKTSGVVVSSVEAGSAAESAGLQRGDVIQEVNHEVVKSLEEYQKASAKVKKDEMVVLLLSRQGNNLFVAVNPK</sequence>
<feature type="binding site" evidence="8">
    <location>
        <position position="139"/>
    </location>
    <ligand>
        <name>substrate</name>
    </ligand>
</feature>
<evidence type="ECO:0000256" key="7">
    <source>
        <dbReference type="PIRSR" id="PIRSR611782-1"/>
    </source>
</evidence>
<evidence type="ECO:0000256" key="5">
    <source>
        <dbReference type="ARBA" id="ARBA00022801"/>
    </source>
</evidence>
<evidence type="ECO:0000256" key="2">
    <source>
        <dbReference type="ARBA" id="ARBA00022670"/>
    </source>
</evidence>
<name>D8PIE4_9BACT</name>
<evidence type="ECO:0000256" key="3">
    <source>
        <dbReference type="ARBA" id="ARBA00022729"/>
    </source>
</evidence>
<gene>
    <name evidence="12" type="primary">degP</name>
    <name evidence="12" type="ORF">NIDE3344</name>
</gene>
<dbReference type="EMBL" id="FP929003">
    <property type="protein sequence ID" value="CBK43031.1"/>
    <property type="molecule type" value="Genomic_DNA"/>
</dbReference>
<dbReference type="PANTHER" id="PTHR22939:SF129">
    <property type="entry name" value="SERINE PROTEASE HTRA2, MITOCHONDRIAL"/>
    <property type="match status" value="1"/>
</dbReference>
<dbReference type="OrthoDB" id="9758917at2"/>
<proteinExistence type="inferred from homology"/>
<dbReference type="Pfam" id="PF13180">
    <property type="entry name" value="PDZ_2"/>
    <property type="match status" value="2"/>
</dbReference>
<dbReference type="GO" id="GO:0004252">
    <property type="term" value="F:serine-type endopeptidase activity"/>
    <property type="evidence" value="ECO:0007669"/>
    <property type="project" value="InterPro"/>
</dbReference>
<dbReference type="SUPFAM" id="SSF50156">
    <property type="entry name" value="PDZ domain-like"/>
    <property type="match status" value="2"/>
</dbReference>
<dbReference type="PRINTS" id="PR00834">
    <property type="entry name" value="PROTEASES2C"/>
</dbReference>
<keyword evidence="5 12" id="KW-0378">Hydrolase</keyword>
<dbReference type="FunFam" id="2.40.10.10:FF:000001">
    <property type="entry name" value="Periplasmic serine protease DegS"/>
    <property type="match status" value="1"/>
</dbReference>
<feature type="domain" description="PDZ" evidence="11">
    <location>
        <begin position="287"/>
        <end position="379"/>
    </location>
</feature>
<feature type="active site" description="Charge relay system" evidence="7">
    <location>
        <position position="139"/>
    </location>
</feature>
<evidence type="ECO:0000313" key="12">
    <source>
        <dbReference type="EMBL" id="CBK43031.1"/>
    </source>
</evidence>
<evidence type="ECO:0000256" key="8">
    <source>
        <dbReference type="PIRSR" id="PIRSR611782-2"/>
    </source>
</evidence>
<evidence type="ECO:0000259" key="11">
    <source>
        <dbReference type="PROSITE" id="PS50106"/>
    </source>
</evidence>
<comment type="similarity">
    <text evidence="1">Belongs to the peptidase S1C family.</text>
</comment>
<dbReference type="AlphaFoldDB" id="D8PIE4"/>
<feature type="chain" id="PRO_5003120091" evidence="10">
    <location>
        <begin position="38"/>
        <end position="511"/>
    </location>
</feature>
<dbReference type="SMART" id="SM00228">
    <property type="entry name" value="PDZ"/>
    <property type="match status" value="2"/>
</dbReference>
<evidence type="ECO:0000256" key="4">
    <source>
        <dbReference type="ARBA" id="ARBA00022737"/>
    </source>
</evidence>
<feature type="binding site" evidence="8">
    <location>
        <begin position="241"/>
        <end position="243"/>
    </location>
    <ligand>
        <name>substrate</name>
    </ligand>
</feature>
<dbReference type="Proteomes" id="UP000001660">
    <property type="component" value="Chromosome"/>
</dbReference>
<dbReference type="NCBIfam" id="TIGR02037">
    <property type="entry name" value="degP_htrA_DO"/>
    <property type="match status" value="1"/>
</dbReference>
<dbReference type="EC" id="3.4.21.-" evidence="12"/>
<protein>
    <submittedName>
        <fullName evidence="12">Protease Do</fullName>
        <ecNumber evidence="12">3.4.21.-</ecNumber>
    </submittedName>
</protein>
<dbReference type="PANTHER" id="PTHR22939">
    <property type="entry name" value="SERINE PROTEASE FAMILY S1C HTRA-RELATED"/>
    <property type="match status" value="1"/>
</dbReference>
<dbReference type="SUPFAM" id="SSF50494">
    <property type="entry name" value="Trypsin-like serine proteases"/>
    <property type="match status" value="1"/>
</dbReference>
<dbReference type="KEGG" id="nde:NIDE3344"/>
<dbReference type="InterPro" id="IPR001478">
    <property type="entry name" value="PDZ"/>
</dbReference>
<dbReference type="Pfam" id="PF13365">
    <property type="entry name" value="Trypsin_2"/>
    <property type="match status" value="1"/>
</dbReference>